<keyword evidence="3" id="KW-1185">Reference proteome</keyword>
<accession>A0AAD8DR42</accession>
<feature type="transmembrane region" description="Helical" evidence="1">
    <location>
        <begin position="252"/>
        <end position="278"/>
    </location>
</feature>
<reference evidence="2" key="1">
    <citation type="submission" date="2023-03" db="EMBL/GenBank/DDBJ databases">
        <title>Chromosome-level genomes of two armyworms, Mythimna separata and Mythimna loreyi, provide insights into the biosynthesis and reception of sex pheromones.</title>
        <authorList>
            <person name="Zhao H."/>
        </authorList>
    </citation>
    <scope>NUCLEOTIDE SEQUENCE</scope>
    <source>
        <strain evidence="2">BeijingLab</strain>
        <tissue evidence="2">Pupa</tissue>
    </source>
</reference>
<keyword evidence="1" id="KW-0472">Membrane</keyword>
<keyword evidence="1" id="KW-1133">Transmembrane helix</keyword>
<organism evidence="2 3">
    <name type="scientific">Mythimna separata</name>
    <name type="common">Oriental armyworm</name>
    <name type="synonym">Pseudaletia separata</name>
    <dbReference type="NCBI Taxonomy" id="271217"/>
    <lineage>
        <taxon>Eukaryota</taxon>
        <taxon>Metazoa</taxon>
        <taxon>Ecdysozoa</taxon>
        <taxon>Arthropoda</taxon>
        <taxon>Hexapoda</taxon>
        <taxon>Insecta</taxon>
        <taxon>Pterygota</taxon>
        <taxon>Neoptera</taxon>
        <taxon>Endopterygota</taxon>
        <taxon>Lepidoptera</taxon>
        <taxon>Glossata</taxon>
        <taxon>Ditrysia</taxon>
        <taxon>Noctuoidea</taxon>
        <taxon>Noctuidae</taxon>
        <taxon>Noctuinae</taxon>
        <taxon>Hadenini</taxon>
        <taxon>Mythimna</taxon>
    </lineage>
</organism>
<sequence>MSAARGWSRAAGARVWRGARRRWLLGGVLCALLAAVLAPRLGAPGGNTHAQRSLARHHTPPCTSWGLRAEYSSWALVAYVHYSAGRRARGAGGALCGRARALGAAVAHAHVVVPALTAALLCALTDGVDYRIVQGVMLWSLGGGCAWLPLALCAGGSGRAAPGGCALVYVASLLATPLHTALLCGRAALPAPAGVLVTLGTAAAPFAAGAWLPLPAAPSPAAAAAAPRGAQLAALALLYCECCERLCDAEAILYLGDVLVALALEVCCVLVSAAWVALYARAGLLSRADARLVALCALPRSLDTRWSMACAARGMCRLPGVFVAPAQALLLAALAPADLDDELPQHAAPPASLTTTPRLP</sequence>
<protein>
    <submittedName>
        <fullName evidence="2">Uncharacterized protein</fullName>
    </submittedName>
</protein>
<proteinExistence type="predicted"/>
<comment type="caution">
    <text evidence="2">The sequence shown here is derived from an EMBL/GenBank/DDBJ whole genome shotgun (WGS) entry which is preliminary data.</text>
</comment>
<keyword evidence="1" id="KW-0812">Transmembrane</keyword>
<dbReference type="AlphaFoldDB" id="A0AAD8DR42"/>
<dbReference type="Proteomes" id="UP001231518">
    <property type="component" value="Chromosome 24"/>
</dbReference>
<evidence type="ECO:0000313" key="2">
    <source>
        <dbReference type="EMBL" id="KAJ8715338.1"/>
    </source>
</evidence>
<name>A0AAD8DR42_MYTSE</name>
<evidence type="ECO:0000256" key="1">
    <source>
        <dbReference type="SAM" id="Phobius"/>
    </source>
</evidence>
<dbReference type="EMBL" id="JARGEI010000018">
    <property type="protein sequence ID" value="KAJ8715338.1"/>
    <property type="molecule type" value="Genomic_DNA"/>
</dbReference>
<gene>
    <name evidence="2" type="ORF">PYW07_009820</name>
</gene>
<evidence type="ECO:0000313" key="3">
    <source>
        <dbReference type="Proteomes" id="UP001231518"/>
    </source>
</evidence>